<comment type="caution">
    <text evidence="2">The sequence shown here is derived from an EMBL/GenBank/DDBJ whole genome shotgun (WGS) entry which is preliminary data.</text>
</comment>
<name>A0A8H1LCD4_9ACTN</name>
<dbReference type="EMBL" id="RCIY01000055">
    <property type="protein sequence ID" value="TGG83252.1"/>
    <property type="molecule type" value="Genomic_DNA"/>
</dbReference>
<evidence type="ECO:0000256" key="1">
    <source>
        <dbReference type="SAM" id="MobiDB-lite"/>
    </source>
</evidence>
<sequence>MERRSGAARHESSALSQERRPSSVLRLESSALKAEPRPAVEGLSGAFESGALESSALDMEQCMS</sequence>
<dbReference type="AlphaFoldDB" id="A0A8H1LCD4"/>
<dbReference type="Proteomes" id="UP000298111">
    <property type="component" value="Unassembled WGS sequence"/>
</dbReference>
<feature type="region of interest" description="Disordered" evidence="1">
    <location>
        <begin position="1"/>
        <end position="64"/>
    </location>
</feature>
<gene>
    <name evidence="2" type="ORF">D8771_14455</name>
</gene>
<organism evidence="2 3">
    <name type="scientific">Streptomyces albus</name>
    <dbReference type="NCBI Taxonomy" id="1888"/>
    <lineage>
        <taxon>Bacteria</taxon>
        <taxon>Bacillati</taxon>
        <taxon>Actinomycetota</taxon>
        <taxon>Actinomycetes</taxon>
        <taxon>Kitasatosporales</taxon>
        <taxon>Streptomycetaceae</taxon>
        <taxon>Streptomyces</taxon>
    </lineage>
</organism>
<proteinExistence type="predicted"/>
<evidence type="ECO:0000313" key="3">
    <source>
        <dbReference type="Proteomes" id="UP000298111"/>
    </source>
</evidence>
<accession>A0A8H1LCD4</accession>
<evidence type="ECO:0000313" key="2">
    <source>
        <dbReference type="EMBL" id="TGG83252.1"/>
    </source>
</evidence>
<protein>
    <submittedName>
        <fullName evidence="2">Uncharacterized protein</fullName>
    </submittedName>
</protein>
<reference evidence="2 3" key="1">
    <citation type="submission" date="2018-10" db="EMBL/GenBank/DDBJ databases">
        <title>Isolation of pseudouridimycin from Streptomyces albus DSM 40763.</title>
        <authorList>
            <person name="Rosenqvist P."/>
            <person name="Metsae-Ketelae M."/>
            <person name="Virta P."/>
        </authorList>
    </citation>
    <scope>NUCLEOTIDE SEQUENCE [LARGE SCALE GENOMIC DNA]</scope>
    <source>
        <strain evidence="2 3">DSM 40763</strain>
    </source>
</reference>
<feature type="compositionally biased region" description="Basic and acidic residues" evidence="1">
    <location>
        <begin position="1"/>
        <end position="21"/>
    </location>
</feature>